<feature type="domain" description="Threonine/Serine exporter ThrE" evidence="9">
    <location>
        <begin position="7"/>
        <end position="140"/>
    </location>
</feature>
<dbReference type="RefSeq" id="WP_077449486.1">
    <property type="nucleotide sequence ID" value="NZ_FUGD01000126.1"/>
</dbReference>
<dbReference type="PANTHER" id="PTHR34390:SF1">
    <property type="entry name" value="SUCCINATE TRANSPORTER SUBUNIT YJJB-RELATED"/>
    <property type="match status" value="1"/>
</dbReference>
<evidence type="ECO:0000256" key="5">
    <source>
        <dbReference type="ARBA" id="ARBA00022989"/>
    </source>
</evidence>
<keyword evidence="11" id="KW-1185">Reference proteome</keyword>
<dbReference type="InterPro" id="IPR050539">
    <property type="entry name" value="ThrE_Dicarb/AminoAcid_Exp"/>
</dbReference>
<dbReference type="OrthoDB" id="9810047at2"/>
<evidence type="ECO:0000256" key="1">
    <source>
        <dbReference type="ARBA" id="ARBA00004651"/>
    </source>
</evidence>
<protein>
    <recommendedName>
        <fullName evidence="9">Threonine/Serine exporter ThrE domain-containing protein</fullName>
    </recommendedName>
</protein>
<feature type="transmembrane region" description="Helical" evidence="8">
    <location>
        <begin position="119"/>
        <end position="144"/>
    </location>
</feature>
<evidence type="ECO:0000256" key="8">
    <source>
        <dbReference type="SAM" id="Phobius"/>
    </source>
</evidence>
<name>A0A1R4EHW4_9GAMM</name>
<feature type="transmembrane region" description="Helical" evidence="8">
    <location>
        <begin position="81"/>
        <end position="99"/>
    </location>
</feature>
<keyword evidence="2" id="KW-1003">Cell membrane</keyword>
<comment type="similarity">
    <text evidence="7">Belongs to the ThrE exporter (TC 2.A.79) family.</text>
</comment>
<evidence type="ECO:0000256" key="3">
    <source>
        <dbReference type="ARBA" id="ARBA00022519"/>
    </source>
</evidence>
<dbReference type="GO" id="GO:0005886">
    <property type="term" value="C:plasma membrane"/>
    <property type="evidence" value="ECO:0007669"/>
    <property type="project" value="UniProtKB-SubCell"/>
</dbReference>
<dbReference type="Proteomes" id="UP000188169">
    <property type="component" value="Unassembled WGS sequence"/>
</dbReference>
<keyword evidence="3" id="KW-0997">Cell inner membrane</keyword>
<evidence type="ECO:0000256" key="7">
    <source>
        <dbReference type="ARBA" id="ARBA00034125"/>
    </source>
</evidence>
<dbReference type="InterPro" id="IPR024528">
    <property type="entry name" value="ThrE_2"/>
</dbReference>
<evidence type="ECO:0000313" key="10">
    <source>
        <dbReference type="EMBL" id="SJM38121.1"/>
    </source>
</evidence>
<dbReference type="STRING" id="1945520.A1019T_02111"/>
<sequence>MGFIESILLSCIITLGWTLMFTVPKRYILPCLLMTACGFGLKTALVNHDIHIAIASFCGAMLASFLGVYFSKKYTLPPKALISPSVICMMPGIAAYKAMVSMVQIGYFGFSDALFSQMLIYLFEALFITSGLVLGISIPGLLFYRRRPIV</sequence>
<evidence type="ECO:0000256" key="2">
    <source>
        <dbReference type="ARBA" id="ARBA00022475"/>
    </source>
</evidence>
<evidence type="ECO:0000256" key="4">
    <source>
        <dbReference type="ARBA" id="ARBA00022692"/>
    </source>
</evidence>
<feature type="transmembrane region" description="Helical" evidence="8">
    <location>
        <begin position="6"/>
        <end position="22"/>
    </location>
</feature>
<feature type="transmembrane region" description="Helical" evidence="8">
    <location>
        <begin position="50"/>
        <end position="69"/>
    </location>
</feature>
<dbReference type="EMBL" id="FUGD01000126">
    <property type="protein sequence ID" value="SJM38121.1"/>
    <property type="molecule type" value="Genomic_DNA"/>
</dbReference>
<comment type="subcellular location">
    <subcellularLocation>
        <location evidence="1">Cell membrane</location>
        <topology evidence="1">Multi-pass membrane protein</topology>
    </subcellularLocation>
</comment>
<keyword evidence="5 8" id="KW-1133">Transmembrane helix</keyword>
<dbReference type="AlphaFoldDB" id="A0A1R4EHW4"/>
<evidence type="ECO:0000259" key="9">
    <source>
        <dbReference type="Pfam" id="PF12821"/>
    </source>
</evidence>
<dbReference type="Pfam" id="PF12821">
    <property type="entry name" value="ThrE_2"/>
    <property type="match status" value="1"/>
</dbReference>
<accession>A0A1R4EHW4</accession>
<evidence type="ECO:0000256" key="6">
    <source>
        <dbReference type="ARBA" id="ARBA00023136"/>
    </source>
</evidence>
<proteinExistence type="inferred from homology"/>
<dbReference type="PANTHER" id="PTHR34390">
    <property type="entry name" value="UPF0442 PROTEIN YJJB-RELATED"/>
    <property type="match status" value="1"/>
</dbReference>
<keyword evidence="4 8" id="KW-0812">Transmembrane</keyword>
<keyword evidence="6 8" id="KW-0472">Membrane</keyword>
<dbReference type="GO" id="GO:0015744">
    <property type="term" value="P:succinate transport"/>
    <property type="evidence" value="ECO:0007669"/>
    <property type="project" value="TreeGrafter"/>
</dbReference>
<organism evidence="10 11">
    <name type="scientific">Psychrobacter pasteurii</name>
    <dbReference type="NCBI Taxonomy" id="1945520"/>
    <lineage>
        <taxon>Bacteria</taxon>
        <taxon>Pseudomonadati</taxon>
        <taxon>Pseudomonadota</taxon>
        <taxon>Gammaproteobacteria</taxon>
        <taxon>Moraxellales</taxon>
        <taxon>Moraxellaceae</taxon>
        <taxon>Psychrobacter</taxon>
    </lineage>
</organism>
<evidence type="ECO:0000313" key="11">
    <source>
        <dbReference type="Proteomes" id="UP000188169"/>
    </source>
</evidence>
<reference evidence="11" key="1">
    <citation type="submission" date="2017-02" db="EMBL/GenBank/DDBJ databases">
        <authorList>
            <person name="Mornico D."/>
        </authorList>
    </citation>
    <scope>NUCLEOTIDE SEQUENCE [LARGE SCALE GENOMIC DNA]</scope>
</reference>
<gene>
    <name evidence="10" type="ORF">A1019T_02111</name>
</gene>